<keyword evidence="8 9" id="KW-0472">Membrane</keyword>
<dbReference type="GO" id="GO:0030007">
    <property type="term" value="P:intracellular potassium ion homeostasis"/>
    <property type="evidence" value="ECO:0007669"/>
    <property type="project" value="TreeGrafter"/>
</dbReference>
<dbReference type="Gene3D" id="3.40.1110.10">
    <property type="entry name" value="Calcium-transporting ATPase, cytoplasmic domain N"/>
    <property type="match status" value="2"/>
</dbReference>
<dbReference type="EMBL" id="CAJNOH010000693">
    <property type="protein sequence ID" value="CAF1105523.1"/>
    <property type="molecule type" value="Genomic_DNA"/>
</dbReference>
<dbReference type="InterPro" id="IPR023214">
    <property type="entry name" value="HAD_sf"/>
</dbReference>
<evidence type="ECO:0000256" key="4">
    <source>
        <dbReference type="ARBA" id="ARBA00022741"/>
    </source>
</evidence>
<protein>
    <recommendedName>
        <fullName evidence="17">Cation-transporting P-type ATPase C-terminal domain-containing protein</fullName>
    </recommendedName>
</protein>
<sequence length="1093" mass="122492">MGFNTILWVAGIFAFLAYKPFGEPAPSITNLALGVILVLVITCNSILNVYQEIKSIKIVASFSKLLPTIATVRRDGREQQIVADQIVPGDVILIRMGDKLPADCRFLMCDGLKINTSELTGESKPVTSTVRCTSQNFMESTNIGFYSSMVEQGTGEAVVIATGDNTILGKMSRLTRGESGDEVTGLHREVNRFVLFVVIATAIAILILWITWAAWLNRDHHSFVTYNANIVNSIGMVVGFLPLGLPSAVTLVLTIVAKRMYRQRVLVKSLQIVETFNSVSVIATDKTGTLTQNKMTVTHLLWDTRGTYKVPEPQPPPVAEETLFQAIRRLSSGAINTARRLSIGVVSVARRLSSGIINQPQRMMSFSDDNEMQIIPSIASEVQVEAFKDLLVGAVLCNNAENQIVQDAQIGQDISEMKSELRLVGDAADTALYNLCVDRCYVDIDTVRKNNLRLKALPFNSSNKFMVVANELESNDPSILESERTVLITMKGAPDIVIQRCSSYKIHKGVILPLDADIKRIMFNRQEELGKNGYRVIAMCQQKVSRQQYDQMMERYKEEQRSQSAAEDLSGFPSGDYCFIGLFSLLDPPRTEVPDSVLKARRAQIRVAMVTGDHPTTAKAIAKQVHILTPEIAEMNGVDTFKMGHDDKGQPVLNLYRNEKLLKQYVPGQATRIDPENKNARNMVKQAEIDAGEAEAEPPPPWYKRAWASCRNQFSEPKSDLPQATKMEYIPYAIVVAGSEIGLMDDFMWDWVLSHQELVFARTSPEQKLRIVVEFQRRGEVVAVTGDGTNDAPALKCAHLGVAMQSGTEVSKEAGDMILLDNNFASIIQAIETGRLLSDNLKKVAIYLLPGGSWSQIWPVFFNLWFGMPLALSAFWATIFCMLNDVFMSLAMVTEKPERDIMSRPPAIREKDHLLNLKLLAHAYLLVGNLECFTAFFCFCYYWIDNGVPFYSFMFTYEKFGVDPPLKYTPEQLVLMTNSAQSVYYCSMCLFQFFNFLATRTRYTSILEHNPIWGKGQNLFIFGAMLISVGIQLLLTLVGWFNRVFGTGRVPVKYVMPTLGFGMLWLIIDELRKYCVRKYPRSIIARLACQQLI</sequence>
<dbReference type="Pfam" id="PF00689">
    <property type="entry name" value="Cation_ATPase_C"/>
    <property type="match status" value="1"/>
</dbReference>
<evidence type="ECO:0000256" key="8">
    <source>
        <dbReference type="ARBA" id="ARBA00023136"/>
    </source>
</evidence>
<feature type="transmembrane region" description="Helical" evidence="9">
    <location>
        <begin position="844"/>
        <end position="868"/>
    </location>
</feature>
<dbReference type="SUPFAM" id="SSF56784">
    <property type="entry name" value="HAD-like"/>
    <property type="match status" value="1"/>
</dbReference>
<accession>A0A815EQI5</accession>
<dbReference type="InterPro" id="IPR006068">
    <property type="entry name" value="ATPase_P-typ_cation-transptr_C"/>
</dbReference>
<dbReference type="GO" id="GO:1902600">
    <property type="term" value="P:proton transmembrane transport"/>
    <property type="evidence" value="ECO:0007669"/>
    <property type="project" value="TreeGrafter"/>
</dbReference>
<dbReference type="InterPro" id="IPR059000">
    <property type="entry name" value="ATPase_P-type_domA"/>
</dbReference>
<evidence type="ECO:0000313" key="14">
    <source>
        <dbReference type="EMBL" id="CAF1312370.1"/>
    </source>
</evidence>
<evidence type="ECO:0000313" key="13">
    <source>
        <dbReference type="EMBL" id="CAF1105799.1"/>
    </source>
</evidence>
<feature type="domain" description="Cation-transporting P-type ATPase C-terminal" evidence="11">
    <location>
        <begin position="880"/>
        <end position="1074"/>
    </location>
</feature>
<feature type="transmembrane region" description="Helical" evidence="9">
    <location>
        <begin position="1019"/>
        <end position="1042"/>
    </location>
</feature>
<evidence type="ECO:0000313" key="12">
    <source>
        <dbReference type="EMBL" id="CAF1105523.1"/>
    </source>
</evidence>
<evidence type="ECO:0000313" key="16">
    <source>
        <dbReference type="Proteomes" id="UP000663870"/>
    </source>
</evidence>
<feature type="transmembrane region" description="Helical" evidence="9">
    <location>
        <begin position="919"/>
        <end position="944"/>
    </location>
</feature>
<dbReference type="GO" id="GO:0005391">
    <property type="term" value="F:P-type sodium:potassium-exchanging transporter activity"/>
    <property type="evidence" value="ECO:0007669"/>
    <property type="project" value="TreeGrafter"/>
</dbReference>
<evidence type="ECO:0000256" key="7">
    <source>
        <dbReference type="ARBA" id="ARBA00022989"/>
    </source>
</evidence>
<dbReference type="SUPFAM" id="SSF81665">
    <property type="entry name" value="Calcium ATPase, transmembrane domain M"/>
    <property type="match status" value="1"/>
</dbReference>
<dbReference type="EMBL" id="CAJNOL010001206">
    <property type="protein sequence ID" value="CAF1312370.1"/>
    <property type="molecule type" value="Genomic_DNA"/>
</dbReference>
<organism evidence="15 16">
    <name type="scientific">Rotaria sordida</name>
    <dbReference type="NCBI Taxonomy" id="392033"/>
    <lineage>
        <taxon>Eukaryota</taxon>
        <taxon>Metazoa</taxon>
        <taxon>Spiralia</taxon>
        <taxon>Gnathifera</taxon>
        <taxon>Rotifera</taxon>
        <taxon>Eurotatoria</taxon>
        <taxon>Bdelloidea</taxon>
        <taxon>Philodinida</taxon>
        <taxon>Philodinidae</taxon>
        <taxon>Rotaria</taxon>
    </lineage>
</organism>
<dbReference type="Proteomes" id="UP000663870">
    <property type="component" value="Unassembled WGS sequence"/>
</dbReference>
<keyword evidence="2" id="KW-1003">Cell membrane</keyword>
<name>A0A815EQI5_9BILA</name>
<feature type="transmembrane region" description="Helical" evidence="9">
    <location>
        <begin position="1054"/>
        <end position="1071"/>
    </location>
</feature>
<dbReference type="SUPFAM" id="SSF81653">
    <property type="entry name" value="Calcium ATPase, transduction domain A"/>
    <property type="match status" value="1"/>
</dbReference>
<evidence type="ECO:0008006" key="17">
    <source>
        <dbReference type="Google" id="ProtNLM"/>
    </source>
</evidence>
<evidence type="ECO:0000256" key="6">
    <source>
        <dbReference type="ARBA" id="ARBA00022967"/>
    </source>
</evidence>
<dbReference type="GO" id="GO:0005524">
    <property type="term" value="F:ATP binding"/>
    <property type="evidence" value="ECO:0007669"/>
    <property type="project" value="UniProtKB-KW"/>
</dbReference>
<dbReference type="InterPro" id="IPR050510">
    <property type="entry name" value="Cation_transp_ATPase_P-type"/>
</dbReference>
<dbReference type="EMBL" id="CAJNOH010000694">
    <property type="protein sequence ID" value="CAF1105799.1"/>
    <property type="molecule type" value="Genomic_DNA"/>
</dbReference>
<evidence type="ECO:0000256" key="1">
    <source>
        <dbReference type="ARBA" id="ARBA00004651"/>
    </source>
</evidence>
<dbReference type="Gene3D" id="3.40.50.1000">
    <property type="entry name" value="HAD superfamily/HAD-like"/>
    <property type="match status" value="3"/>
</dbReference>
<dbReference type="PRINTS" id="PR00119">
    <property type="entry name" value="CATATPASE"/>
</dbReference>
<keyword evidence="5" id="KW-0067">ATP-binding</keyword>
<dbReference type="GO" id="GO:0036376">
    <property type="term" value="P:sodium ion export across plasma membrane"/>
    <property type="evidence" value="ECO:0007669"/>
    <property type="project" value="TreeGrafter"/>
</dbReference>
<evidence type="ECO:0000256" key="5">
    <source>
        <dbReference type="ARBA" id="ARBA00022840"/>
    </source>
</evidence>
<evidence type="ECO:0000259" key="10">
    <source>
        <dbReference type="Pfam" id="PF00122"/>
    </source>
</evidence>
<dbReference type="NCBIfam" id="TIGR01494">
    <property type="entry name" value="ATPase_P-type"/>
    <property type="match status" value="2"/>
</dbReference>
<dbReference type="Pfam" id="PF00122">
    <property type="entry name" value="E1-E2_ATPase"/>
    <property type="match status" value="1"/>
</dbReference>
<dbReference type="SFLD" id="SFLDF00027">
    <property type="entry name" value="p-type_atpase"/>
    <property type="match status" value="1"/>
</dbReference>
<feature type="transmembrane region" description="Helical" evidence="9">
    <location>
        <begin position="982"/>
        <end position="998"/>
    </location>
</feature>
<reference evidence="15" key="1">
    <citation type="submission" date="2021-02" db="EMBL/GenBank/DDBJ databases">
        <authorList>
            <person name="Nowell W R."/>
        </authorList>
    </citation>
    <scope>NUCLEOTIDE SEQUENCE</scope>
</reference>
<evidence type="ECO:0000256" key="2">
    <source>
        <dbReference type="ARBA" id="ARBA00022475"/>
    </source>
</evidence>
<keyword evidence="6" id="KW-1278">Translocase</keyword>
<dbReference type="Pfam" id="PF08282">
    <property type="entry name" value="Hydrolase_3"/>
    <property type="match status" value="1"/>
</dbReference>
<gene>
    <name evidence="14" type="ORF">JXQ802_LOCUS30093</name>
    <name evidence="15" type="ORF">JXQ802_LOCUS30132</name>
    <name evidence="12" type="ORF">PYM288_LOCUS19905</name>
    <name evidence="13" type="ORF">PYM288_LOCUS19919</name>
</gene>
<dbReference type="PANTHER" id="PTHR43294:SF21">
    <property type="entry name" value="CATION TRANSPORTING ATPASE"/>
    <property type="match status" value="1"/>
</dbReference>
<comment type="caution">
    <text evidence="15">The sequence shown here is derived from an EMBL/GenBank/DDBJ whole genome shotgun (WGS) entry which is preliminary data.</text>
</comment>
<evidence type="ECO:0000256" key="3">
    <source>
        <dbReference type="ARBA" id="ARBA00022692"/>
    </source>
</evidence>
<evidence type="ECO:0000259" key="11">
    <source>
        <dbReference type="Pfam" id="PF00689"/>
    </source>
</evidence>
<dbReference type="Proteomes" id="UP000663854">
    <property type="component" value="Unassembled WGS sequence"/>
</dbReference>
<dbReference type="GO" id="GO:0016887">
    <property type="term" value="F:ATP hydrolysis activity"/>
    <property type="evidence" value="ECO:0007669"/>
    <property type="project" value="InterPro"/>
</dbReference>
<dbReference type="GO" id="GO:0006883">
    <property type="term" value="P:intracellular sodium ion homeostasis"/>
    <property type="evidence" value="ECO:0007669"/>
    <property type="project" value="TreeGrafter"/>
</dbReference>
<dbReference type="InterPro" id="IPR001757">
    <property type="entry name" value="P_typ_ATPase"/>
</dbReference>
<feature type="transmembrane region" description="Helical" evidence="9">
    <location>
        <begin position="32"/>
        <end position="50"/>
    </location>
</feature>
<evidence type="ECO:0000256" key="9">
    <source>
        <dbReference type="SAM" id="Phobius"/>
    </source>
</evidence>
<dbReference type="InterPro" id="IPR044492">
    <property type="entry name" value="P_typ_ATPase_HD_dom"/>
</dbReference>
<dbReference type="InterPro" id="IPR008250">
    <property type="entry name" value="ATPase_P-typ_transduc_dom_A_sf"/>
</dbReference>
<keyword evidence="16" id="KW-1185">Reference proteome</keyword>
<feature type="transmembrane region" description="Helical" evidence="9">
    <location>
        <begin position="234"/>
        <end position="256"/>
    </location>
</feature>
<dbReference type="InterPro" id="IPR018303">
    <property type="entry name" value="ATPase_P-typ_P_site"/>
</dbReference>
<dbReference type="PROSITE" id="PS00154">
    <property type="entry name" value="ATPASE_E1_E2"/>
    <property type="match status" value="1"/>
</dbReference>
<dbReference type="InterPro" id="IPR023299">
    <property type="entry name" value="ATPase_P-typ_cyto_dom_N"/>
</dbReference>
<dbReference type="EMBL" id="CAJNOL010001209">
    <property type="protein sequence ID" value="CAF1313145.1"/>
    <property type="molecule type" value="Genomic_DNA"/>
</dbReference>
<dbReference type="AlphaFoldDB" id="A0A815EQI5"/>
<comment type="subcellular location">
    <subcellularLocation>
        <location evidence="1">Cell membrane</location>
        <topology evidence="1">Multi-pass membrane protein</topology>
    </subcellularLocation>
</comment>
<dbReference type="SFLD" id="SFLDG00002">
    <property type="entry name" value="C1.7:_P-type_atpase_like"/>
    <property type="match status" value="1"/>
</dbReference>
<dbReference type="Pfam" id="PF13246">
    <property type="entry name" value="Cation_ATPase"/>
    <property type="match status" value="1"/>
</dbReference>
<evidence type="ECO:0000313" key="15">
    <source>
        <dbReference type="EMBL" id="CAF1313145.1"/>
    </source>
</evidence>
<feature type="transmembrane region" description="Helical" evidence="9">
    <location>
        <begin position="874"/>
        <end position="894"/>
    </location>
</feature>
<keyword evidence="4" id="KW-0547">Nucleotide-binding</keyword>
<keyword evidence="7 9" id="KW-1133">Transmembrane helix</keyword>
<dbReference type="GO" id="GO:0005886">
    <property type="term" value="C:plasma membrane"/>
    <property type="evidence" value="ECO:0007669"/>
    <property type="project" value="UniProtKB-SubCell"/>
</dbReference>
<dbReference type="PRINTS" id="PR00121">
    <property type="entry name" value="NAKATPASE"/>
</dbReference>
<dbReference type="PANTHER" id="PTHR43294">
    <property type="entry name" value="SODIUM/POTASSIUM-TRANSPORTING ATPASE SUBUNIT ALPHA"/>
    <property type="match status" value="1"/>
</dbReference>
<dbReference type="GO" id="GO:1990573">
    <property type="term" value="P:potassium ion import across plasma membrane"/>
    <property type="evidence" value="ECO:0007669"/>
    <property type="project" value="TreeGrafter"/>
</dbReference>
<dbReference type="InterPro" id="IPR036412">
    <property type="entry name" value="HAD-like_sf"/>
</dbReference>
<dbReference type="Gene3D" id="1.20.1110.10">
    <property type="entry name" value="Calcium-transporting ATPase, transmembrane domain"/>
    <property type="match status" value="2"/>
</dbReference>
<feature type="domain" description="P-type ATPase A" evidence="10">
    <location>
        <begin position="65"/>
        <end position="175"/>
    </location>
</feature>
<dbReference type="Gene3D" id="2.70.150.10">
    <property type="entry name" value="Calcium-transporting ATPase, cytoplasmic transduction domain A"/>
    <property type="match status" value="1"/>
</dbReference>
<keyword evidence="3 9" id="KW-0812">Transmembrane</keyword>
<proteinExistence type="predicted"/>
<dbReference type="SUPFAM" id="SSF81660">
    <property type="entry name" value="Metal cation-transporting ATPase, ATP-binding domain N"/>
    <property type="match status" value="1"/>
</dbReference>
<dbReference type="SFLD" id="SFLDS00003">
    <property type="entry name" value="Haloacid_Dehalogenase"/>
    <property type="match status" value="1"/>
</dbReference>
<dbReference type="InterPro" id="IPR023298">
    <property type="entry name" value="ATPase_P-typ_TM_dom_sf"/>
</dbReference>
<feature type="transmembrane region" description="Helical" evidence="9">
    <location>
        <begin position="193"/>
        <end position="214"/>
    </location>
</feature>